<keyword evidence="2" id="KW-0732">Signal</keyword>
<feature type="region of interest" description="Disordered" evidence="1">
    <location>
        <begin position="218"/>
        <end position="277"/>
    </location>
</feature>
<feature type="compositionally biased region" description="Basic and acidic residues" evidence="1">
    <location>
        <begin position="218"/>
        <end position="245"/>
    </location>
</feature>
<feature type="compositionally biased region" description="Basic and acidic residues" evidence="1">
    <location>
        <begin position="327"/>
        <end position="339"/>
    </location>
</feature>
<reference evidence="3" key="1">
    <citation type="journal article" date="2020" name="Fungal Divers.">
        <title>Resolving the Mortierellaceae phylogeny through synthesis of multi-gene phylogenetics and phylogenomics.</title>
        <authorList>
            <person name="Vandepol N."/>
            <person name="Liber J."/>
            <person name="Desiro A."/>
            <person name="Na H."/>
            <person name="Kennedy M."/>
            <person name="Barry K."/>
            <person name="Grigoriev I.V."/>
            <person name="Miller A.N."/>
            <person name="O'Donnell K."/>
            <person name="Stajich J.E."/>
            <person name="Bonito G."/>
        </authorList>
    </citation>
    <scope>NUCLEOTIDE SEQUENCE</scope>
    <source>
        <strain evidence="3">NRRL 6426</strain>
    </source>
</reference>
<organism evidence="3 4">
    <name type="scientific">Linnemannia schmuckeri</name>
    <dbReference type="NCBI Taxonomy" id="64567"/>
    <lineage>
        <taxon>Eukaryota</taxon>
        <taxon>Fungi</taxon>
        <taxon>Fungi incertae sedis</taxon>
        <taxon>Mucoromycota</taxon>
        <taxon>Mortierellomycotina</taxon>
        <taxon>Mortierellomycetes</taxon>
        <taxon>Mortierellales</taxon>
        <taxon>Mortierellaceae</taxon>
        <taxon>Linnemannia</taxon>
    </lineage>
</organism>
<keyword evidence="4" id="KW-1185">Reference proteome</keyword>
<name>A0A9P5VB95_9FUNG</name>
<feature type="chain" id="PRO_5040468583" evidence="2">
    <location>
        <begin position="22"/>
        <end position="409"/>
    </location>
</feature>
<protein>
    <submittedName>
        <fullName evidence="3">Uncharacterized protein</fullName>
    </submittedName>
</protein>
<evidence type="ECO:0000256" key="1">
    <source>
        <dbReference type="SAM" id="MobiDB-lite"/>
    </source>
</evidence>
<dbReference type="AlphaFoldDB" id="A0A9P5VB95"/>
<gene>
    <name evidence="3" type="ORF">BG015_007504</name>
</gene>
<feature type="compositionally biased region" description="Polar residues" evidence="1">
    <location>
        <begin position="250"/>
        <end position="262"/>
    </location>
</feature>
<sequence>MFAWVLYATVTFLLLSRGILTKYLDVDADGVRSKTEATSEQRLLNQEVVSLTAFKEEEELEPEREQTEYMEQKSCEKNVDTEDLSGAGQDIDRAQQILSKTPSLQVKNEIQIWSFSLWVFAPAIPRSFNQYYHRSQQQPQQQNRTYSNNSKDIRRQAPRHPQKYGPIDMKDGDLLLTASSSVLRKDMDESEYDLVLSEEASEFDRDLVSSVVAVATKVEKEERRRRSQDGRDGGHQHPIQDDGKMGSRSVLLQTEDQPSFGQMQRHRPPTRMGSMSQSMPDLHAVKRAMGPNPVETTLARWSRVTLDPERLGSIFQYYLRQRASTLKKDRQTDGYHNDDAQNPITSDDSQDDTNSNNEDQNDEVDPGVTFVIRSSTLPMVRVGLYGADQKRFWTSSGSIHLSPLPESDK</sequence>
<feature type="region of interest" description="Disordered" evidence="1">
    <location>
        <begin position="132"/>
        <end position="171"/>
    </location>
</feature>
<feature type="region of interest" description="Disordered" evidence="1">
    <location>
        <begin position="327"/>
        <end position="367"/>
    </location>
</feature>
<evidence type="ECO:0000313" key="4">
    <source>
        <dbReference type="Proteomes" id="UP000748756"/>
    </source>
</evidence>
<dbReference type="EMBL" id="JAAAUQ010000393">
    <property type="protein sequence ID" value="KAF9150677.1"/>
    <property type="molecule type" value="Genomic_DNA"/>
</dbReference>
<proteinExistence type="predicted"/>
<dbReference type="OrthoDB" id="2426550at2759"/>
<comment type="caution">
    <text evidence="3">The sequence shown here is derived from an EMBL/GenBank/DDBJ whole genome shotgun (WGS) entry which is preliminary data.</text>
</comment>
<evidence type="ECO:0000313" key="3">
    <source>
        <dbReference type="EMBL" id="KAF9150677.1"/>
    </source>
</evidence>
<accession>A0A9P5VB95</accession>
<feature type="signal peptide" evidence="2">
    <location>
        <begin position="1"/>
        <end position="21"/>
    </location>
</feature>
<evidence type="ECO:0000256" key="2">
    <source>
        <dbReference type="SAM" id="SignalP"/>
    </source>
</evidence>
<dbReference type="Proteomes" id="UP000748756">
    <property type="component" value="Unassembled WGS sequence"/>
</dbReference>